<dbReference type="InterPro" id="IPR003323">
    <property type="entry name" value="OTU_dom"/>
</dbReference>
<evidence type="ECO:0000256" key="1">
    <source>
        <dbReference type="SAM" id="SignalP"/>
    </source>
</evidence>
<sequence length="669" mass="77902">MKVLAVFAIFLHLTSAFELFPENVWIYIEMLVENKGLMNPHVIEPVYDRWQNGMLQPRVCNYLLPRVLLWDPLNQYPLLQRNPPVCTEHDNILVSGQWRYKKTMQPRWIYDKNGPIVLVMRNYICKSKGASHNFLSGECFITDQLPPSIEIPFRLTHRAGFTTNLQWNVTQRIMSGVNFMNIENQMKSDAVRRYFISQRQFCFDMQFWNNLQGMSHQHFEDFPDIEEFSLKWHPNPSDNYLKDIFLDHFQREKLSYEESFQKLPACVLSCDHTFKAVDLKETSMESLLWASSNRQHLLKPVISAEILEHLTVLGNNASRLNMVIVDTPEDGDCLFYSVAYGLQKIFHNIPNCLNQYERFQNVINDINELSFLCRQVTVDEIMNNINFYQSFFDINDVFHNVECYREKGTFEGNMGDILISALCNFLRIPICIITARVDTEIILIQSNSMHIVSTPLFVAYNHIGPGHYSAMNECSQTVDLKEDAEPKSSEKRECVQRKCRCGRSKPKMILQNQKFCSKSRCPCHKNKLACTIDCDCVNCDNPHGSTRGNIVGGQRATSRKRRRAHINFFNQTGHSYLEKQKEKISQGRWSREETFLLRKIAMRSTKRNNRKPTATSLCAQYNKLVDTFIKRTGSLSIRNKTIQQVQQKIQHIVKSNAKCETVQLKSKCE</sequence>
<evidence type="ECO:0000313" key="4">
    <source>
        <dbReference type="Proteomes" id="UP000005408"/>
    </source>
</evidence>
<dbReference type="CDD" id="cd22744">
    <property type="entry name" value="OTU"/>
    <property type="match status" value="1"/>
</dbReference>
<dbReference type="InterPro" id="IPR033467">
    <property type="entry name" value="Tesmin/TSO1-like_CXC"/>
</dbReference>
<keyword evidence="4" id="KW-1185">Reference proteome</keyword>
<feature type="signal peptide" evidence="1">
    <location>
        <begin position="1"/>
        <end position="16"/>
    </location>
</feature>
<evidence type="ECO:0000313" key="3">
    <source>
        <dbReference type="EnsemblMetazoa" id="G20251.1:cds"/>
    </source>
</evidence>
<evidence type="ECO:0000259" key="2">
    <source>
        <dbReference type="PROSITE" id="PS50802"/>
    </source>
</evidence>
<dbReference type="PROSITE" id="PS50802">
    <property type="entry name" value="OTU"/>
    <property type="match status" value="1"/>
</dbReference>
<reference evidence="3" key="1">
    <citation type="submission" date="2022-08" db="UniProtKB">
        <authorList>
            <consortium name="EnsemblMetazoa"/>
        </authorList>
    </citation>
    <scope>IDENTIFICATION</scope>
    <source>
        <strain evidence="3">05x7-T-G4-1.051#20</strain>
    </source>
</reference>
<name>A0A8W8JS21_MAGGI</name>
<feature type="chain" id="PRO_5036493706" description="OTU domain-containing protein" evidence="1">
    <location>
        <begin position="17"/>
        <end position="669"/>
    </location>
</feature>
<dbReference type="Gene3D" id="3.90.70.80">
    <property type="match status" value="1"/>
</dbReference>
<dbReference type="EnsemblMetazoa" id="G20251.1">
    <property type="protein sequence ID" value="G20251.1:cds"/>
    <property type="gene ID" value="G20251"/>
</dbReference>
<dbReference type="Proteomes" id="UP000005408">
    <property type="component" value="Unassembled WGS sequence"/>
</dbReference>
<keyword evidence="1" id="KW-0732">Signal</keyword>
<protein>
    <recommendedName>
        <fullName evidence="2">OTU domain-containing protein</fullName>
    </recommendedName>
</protein>
<dbReference type="InterPro" id="IPR038765">
    <property type="entry name" value="Papain-like_cys_pep_sf"/>
</dbReference>
<proteinExistence type="predicted"/>
<organism evidence="3 4">
    <name type="scientific">Magallana gigas</name>
    <name type="common">Pacific oyster</name>
    <name type="synonym">Crassostrea gigas</name>
    <dbReference type="NCBI Taxonomy" id="29159"/>
    <lineage>
        <taxon>Eukaryota</taxon>
        <taxon>Metazoa</taxon>
        <taxon>Spiralia</taxon>
        <taxon>Lophotrochozoa</taxon>
        <taxon>Mollusca</taxon>
        <taxon>Bivalvia</taxon>
        <taxon>Autobranchia</taxon>
        <taxon>Pteriomorphia</taxon>
        <taxon>Ostreida</taxon>
        <taxon>Ostreoidea</taxon>
        <taxon>Ostreidae</taxon>
        <taxon>Magallana</taxon>
    </lineage>
</organism>
<dbReference type="AlphaFoldDB" id="A0A8W8JS21"/>
<feature type="domain" description="OTU" evidence="2">
    <location>
        <begin position="322"/>
        <end position="457"/>
    </location>
</feature>
<dbReference type="SUPFAM" id="SSF54001">
    <property type="entry name" value="Cysteine proteinases"/>
    <property type="match status" value="1"/>
</dbReference>
<accession>A0A8W8JS21</accession>
<dbReference type="SMART" id="SM01114">
    <property type="entry name" value="CXC"/>
    <property type="match status" value="1"/>
</dbReference>